<reference evidence="2 3" key="1">
    <citation type="submission" date="2024-09" db="EMBL/GenBank/DDBJ databases">
        <title>Chromosome-scale assembly of Riccia fluitans.</title>
        <authorList>
            <person name="Paukszto L."/>
            <person name="Sawicki J."/>
            <person name="Karawczyk K."/>
            <person name="Piernik-Szablinska J."/>
            <person name="Szczecinska M."/>
            <person name="Mazdziarz M."/>
        </authorList>
    </citation>
    <scope>NUCLEOTIDE SEQUENCE [LARGE SCALE GENOMIC DNA]</scope>
    <source>
        <strain evidence="2">Rf_01</strain>
        <tissue evidence="2">Aerial parts of the thallus</tissue>
    </source>
</reference>
<dbReference type="EMBL" id="JBHFFA010000004">
    <property type="protein sequence ID" value="KAL2629312.1"/>
    <property type="molecule type" value="Genomic_DNA"/>
</dbReference>
<evidence type="ECO:0000313" key="2">
    <source>
        <dbReference type="EMBL" id="KAL2629312.1"/>
    </source>
</evidence>
<dbReference type="AlphaFoldDB" id="A0ABD1YEZ4"/>
<evidence type="ECO:0000256" key="1">
    <source>
        <dbReference type="SAM" id="MobiDB-lite"/>
    </source>
</evidence>
<evidence type="ECO:0000313" key="3">
    <source>
        <dbReference type="Proteomes" id="UP001605036"/>
    </source>
</evidence>
<proteinExistence type="predicted"/>
<dbReference type="Proteomes" id="UP001605036">
    <property type="component" value="Unassembled WGS sequence"/>
</dbReference>
<sequence length="108" mass="12116">METQYELMRLSPPADSSPRTNWEDIHSKRLVDSASRHVTEGRFEQARLQLEAAQQLCAGTKGLEGLLAIAEVCSAAAGRSCPCKSRWLNFQDCYHILQRLTAGELHCR</sequence>
<gene>
    <name evidence="2" type="ORF">R1flu_013998</name>
</gene>
<organism evidence="2 3">
    <name type="scientific">Riccia fluitans</name>
    <dbReference type="NCBI Taxonomy" id="41844"/>
    <lineage>
        <taxon>Eukaryota</taxon>
        <taxon>Viridiplantae</taxon>
        <taxon>Streptophyta</taxon>
        <taxon>Embryophyta</taxon>
        <taxon>Marchantiophyta</taxon>
        <taxon>Marchantiopsida</taxon>
        <taxon>Marchantiidae</taxon>
        <taxon>Marchantiales</taxon>
        <taxon>Ricciaceae</taxon>
        <taxon>Riccia</taxon>
    </lineage>
</organism>
<name>A0ABD1YEZ4_9MARC</name>
<accession>A0ABD1YEZ4</accession>
<keyword evidence="3" id="KW-1185">Reference proteome</keyword>
<feature type="region of interest" description="Disordered" evidence="1">
    <location>
        <begin position="1"/>
        <end position="21"/>
    </location>
</feature>
<comment type="caution">
    <text evidence="2">The sequence shown here is derived from an EMBL/GenBank/DDBJ whole genome shotgun (WGS) entry which is preliminary data.</text>
</comment>
<protein>
    <submittedName>
        <fullName evidence="2">Uncharacterized protein</fullName>
    </submittedName>
</protein>